<evidence type="ECO:0000313" key="3">
    <source>
        <dbReference type="EMBL" id="KAF9871610.1"/>
    </source>
</evidence>
<evidence type="ECO:0000256" key="1">
    <source>
        <dbReference type="SAM" id="MobiDB-lite"/>
    </source>
</evidence>
<sequence>MNGISPSTKAKQGKAKFNSFVRCDMLPAGPEVDPSDGRGPDEQISSALSPLFHILDSFHHRNKNQHRVAHWWSQFGILRRAVTRLHDAFVARLRTTQALSFKKQRQKPSKARQTLDEDIAVRVKTLVDATIPSSFLTFTQLTADNQHAALGLVLLGVLASINSAIAPLVAHQDEPGQTAPSTSVPLAGSANETKRDARPVDLGVAVPRDQLRLAINAGSRPEPQAKDTKKPKKRKVTTLVDDVPTTKDNGKTEKKPKKKSKKGDEFSDLFSSLM</sequence>
<dbReference type="GO" id="GO:0000466">
    <property type="term" value="P:maturation of 5.8S rRNA from tricistronic rRNA transcript (SSU-rRNA, 5.8S rRNA, LSU-rRNA)"/>
    <property type="evidence" value="ECO:0007669"/>
    <property type="project" value="TreeGrafter"/>
</dbReference>
<dbReference type="InterPro" id="IPR047204">
    <property type="entry name" value="RMP1_RBD"/>
</dbReference>
<dbReference type="EMBL" id="JAATWM020000043">
    <property type="protein sequence ID" value="KAF9871610.1"/>
    <property type="molecule type" value="Genomic_DNA"/>
</dbReference>
<dbReference type="GO" id="GO:0042134">
    <property type="term" value="F:rRNA primary transcript binding"/>
    <property type="evidence" value="ECO:0007669"/>
    <property type="project" value="InterPro"/>
</dbReference>
<dbReference type="CDD" id="cd22573">
    <property type="entry name" value="RMP1_RBD"/>
    <property type="match status" value="1"/>
</dbReference>
<comment type="caution">
    <text evidence="3">The sequence shown here is derived from an EMBL/GenBank/DDBJ whole genome shotgun (WGS) entry which is preliminary data.</text>
</comment>
<feature type="region of interest" description="Disordered" evidence="1">
    <location>
        <begin position="216"/>
        <end position="274"/>
    </location>
</feature>
<feature type="domain" description="RNase MRP protein 1 RNA binding" evidence="2">
    <location>
        <begin position="54"/>
        <end position="159"/>
    </location>
</feature>
<dbReference type="GO" id="GO:0000294">
    <property type="term" value="P:nuclear-transcribed mRNA catabolic process, RNase MRP-dependent"/>
    <property type="evidence" value="ECO:0007669"/>
    <property type="project" value="TreeGrafter"/>
</dbReference>
<organism evidence="3 4">
    <name type="scientific">Colletotrichum karsti</name>
    <dbReference type="NCBI Taxonomy" id="1095194"/>
    <lineage>
        <taxon>Eukaryota</taxon>
        <taxon>Fungi</taxon>
        <taxon>Dikarya</taxon>
        <taxon>Ascomycota</taxon>
        <taxon>Pezizomycotina</taxon>
        <taxon>Sordariomycetes</taxon>
        <taxon>Hypocreomycetidae</taxon>
        <taxon>Glomerellales</taxon>
        <taxon>Glomerellaceae</taxon>
        <taxon>Colletotrichum</taxon>
        <taxon>Colletotrichum boninense species complex</taxon>
    </lineage>
</organism>
<dbReference type="Proteomes" id="UP000781932">
    <property type="component" value="Unassembled WGS sequence"/>
</dbReference>
<dbReference type="Pfam" id="PF20945">
    <property type="entry name" value="RMP1"/>
    <property type="match status" value="1"/>
</dbReference>
<dbReference type="PANTHER" id="PTHR37792:SF1">
    <property type="entry name" value="RIBONUCLEASE MRP PROTEIN SUBUNIT RMP1"/>
    <property type="match status" value="1"/>
</dbReference>
<dbReference type="OrthoDB" id="5414547at2759"/>
<evidence type="ECO:0000313" key="4">
    <source>
        <dbReference type="Proteomes" id="UP000781932"/>
    </source>
</evidence>
<dbReference type="RefSeq" id="XP_038741071.1">
    <property type="nucleotide sequence ID" value="XM_038893522.1"/>
</dbReference>
<protein>
    <recommendedName>
        <fullName evidence="2">RNase MRP protein 1 RNA binding domain-containing protein</fullName>
    </recommendedName>
</protein>
<feature type="region of interest" description="Disordered" evidence="1">
    <location>
        <begin position="173"/>
        <end position="202"/>
    </location>
</feature>
<proteinExistence type="predicted"/>
<name>A0A9P6HWX5_9PEZI</name>
<dbReference type="AlphaFoldDB" id="A0A9P6HWX5"/>
<reference evidence="3" key="2">
    <citation type="submission" date="2020-11" db="EMBL/GenBank/DDBJ databases">
        <title>Whole genome sequencing of Colletotrichum sp.</title>
        <authorList>
            <person name="Li H."/>
        </authorList>
    </citation>
    <scope>NUCLEOTIDE SEQUENCE</scope>
    <source>
        <strain evidence="3">CkLH20</strain>
    </source>
</reference>
<evidence type="ECO:0000259" key="2">
    <source>
        <dbReference type="Pfam" id="PF20945"/>
    </source>
</evidence>
<dbReference type="InterPro" id="IPR047205">
    <property type="entry name" value="RMP1"/>
</dbReference>
<accession>A0A9P6HWX5</accession>
<dbReference type="GeneID" id="62166596"/>
<dbReference type="GO" id="GO:0000172">
    <property type="term" value="C:ribonuclease MRP complex"/>
    <property type="evidence" value="ECO:0007669"/>
    <property type="project" value="InterPro"/>
</dbReference>
<feature type="compositionally biased region" description="Basic and acidic residues" evidence="1">
    <location>
        <begin position="244"/>
        <end position="253"/>
    </location>
</feature>
<dbReference type="PANTHER" id="PTHR37792">
    <property type="entry name" value="RIBONUCLEASE MRP PROTEIN SUBUNIT RMP1"/>
    <property type="match status" value="1"/>
</dbReference>
<reference evidence="3" key="1">
    <citation type="submission" date="2020-03" db="EMBL/GenBank/DDBJ databases">
        <authorList>
            <person name="He L."/>
        </authorList>
    </citation>
    <scope>NUCLEOTIDE SEQUENCE</scope>
    <source>
        <strain evidence="3">CkLH20</strain>
    </source>
</reference>
<keyword evidence="4" id="KW-1185">Reference proteome</keyword>
<gene>
    <name evidence="3" type="ORF">CkaCkLH20_10808</name>
</gene>